<comment type="caution">
    <text evidence="4">The sequence shown here is derived from an EMBL/GenBank/DDBJ whole genome shotgun (WGS) entry which is preliminary data.</text>
</comment>
<keyword evidence="1" id="KW-0677">Repeat</keyword>
<dbReference type="SUPFAM" id="SSF48403">
    <property type="entry name" value="Ankyrin repeat"/>
    <property type="match status" value="3"/>
</dbReference>
<dbReference type="PANTHER" id="PTHR24198:SF165">
    <property type="entry name" value="ANKYRIN REPEAT-CONTAINING PROTEIN-RELATED"/>
    <property type="match status" value="1"/>
</dbReference>
<evidence type="ECO:0000256" key="2">
    <source>
        <dbReference type="ARBA" id="ARBA00023043"/>
    </source>
</evidence>
<evidence type="ECO:0000256" key="3">
    <source>
        <dbReference type="PROSITE-ProRule" id="PRU00023"/>
    </source>
</evidence>
<dbReference type="PROSITE" id="PS50297">
    <property type="entry name" value="ANK_REP_REGION"/>
    <property type="match status" value="1"/>
</dbReference>
<reference evidence="4" key="1">
    <citation type="submission" date="2018-11" db="EMBL/GenBank/DDBJ databases">
        <authorList>
            <person name="Alioto T."/>
            <person name="Alioto T."/>
        </authorList>
    </citation>
    <scope>NUCLEOTIDE SEQUENCE</scope>
</reference>
<dbReference type="Pfam" id="PF13857">
    <property type="entry name" value="Ank_5"/>
    <property type="match status" value="1"/>
</dbReference>
<evidence type="ECO:0000256" key="1">
    <source>
        <dbReference type="ARBA" id="ARBA00022737"/>
    </source>
</evidence>
<name>A0A8B6BPS9_MYTGA</name>
<dbReference type="Proteomes" id="UP000596742">
    <property type="component" value="Unassembled WGS sequence"/>
</dbReference>
<dbReference type="InterPro" id="IPR036770">
    <property type="entry name" value="Ankyrin_rpt-contain_sf"/>
</dbReference>
<sequence length="537" mass="60590">MAGASADQTDRTGMTPIEVIIRSQKILEKSYYVSKTDKDLCSKVSILLEHGANPNIKESDQDSFLILAAERLLPLVVSKLLEYGANVNHTGQCKRTALHKVLLAGKYNLKVLANCLLCAKTKYSSTVRHEALQIIDALLASQASVDIVDKEGNTPLLIAIQRESVDAVERLLKSAPNLSYQGKNKCNAYDMSLLCKSAPLKILNALLEHKNIGEKVGLFFMKFWEFIQKEKCRDKQLIEKIMLKIVCEKNLNVNIANRLKDSPLIYFTKLRSIDVVKLFIKMKADVNHVGEKGMTALHHAVMDTKTAIPLLDCLLKEHPLLDLKDQDQETPLTKVFKHLNKGYFYERDEFTEVCYILRRLLDAGAFSSQDDLNKALVTVAKKGDFVTMKSLVSHGANKHVLDNHSNTVLHLCWCEDLDGAVDFIRYYKEQGGKLDSLNEKGYSPLMSLLKKDVHNEDKLKTRDREIDKITLCFLEFNSMVCVIPNKKGNSALHFASKHGYIKTMETLLTHGCDPFSRNDVGNTPLHAALTSRWYTVY</sequence>
<feature type="repeat" description="ANK" evidence="3">
    <location>
        <begin position="151"/>
        <end position="183"/>
    </location>
</feature>
<keyword evidence="5" id="KW-1185">Reference proteome</keyword>
<dbReference type="Gene3D" id="1.25.40.20">
    <property type="entry name" value="Ankyrin repeat-containing domain"/>
    <property type="match status" value="4"/>
</dbReference>
<accession>A0A8B6BPS9</accession>
<dbReference type="OrthoDB" id="9540030at2759"/>
<dbReference type="PANTHER" id="PTHR24198">
    <property type="entry name" value="ANKYRIN REPEAT AND PROTEIN KINASE DOMAIN-CONTAINING PROTEIN"/>
    <property type="match status" value="1"/>
</dbReference>
<evidence type="ECO:0000313" key="4">
    <source>
        <dbReference type="EMBL" id="VDH93107.1"/>
    </source>
</evidence>
<dbReference type="AlphaFoldDB" id="A0A8B6BPS9"/>
<feature type="repeat" description="ANK" evidence="3">
    <location>
        <begin position="487"/>
        <end position="519"/>
    </location>
</feature>
<dbReference type="PROSITE" id="PS50088">
    <property type="entry name" value="ANK_REPEAT"/>
    <property type="match status" value="2"/>
</dbReference>
<dbReference type="SMART" id="SM00248">
    <property type="entry name" value="ANK"/>
    <property type="match status" value="8"/>
</dbReference>
<dbReference type="InterPro" id="IPR002110">
    <property type="entry name" value="Ankyrin_rpt"/>
</dbReference>
<organism evidence="4 5">
    <name type="scientific">Mytilus galloprovincialis</name>
    <name type="common">Mediterranean mussel</name>
    <dbReference type="NCBI Taxonomy" id="29158"/>
    <lineage>
        <taxon>Eukaryota</taxon>
        <taxon>Metazoa</taxon>
        <taxon>Spiralia</taxon>
        <taxon>Lophotrochozoa</taxon>
        <taxon>Mollusca</taxon>
        <taxon>Bivalvia</taxon>
        <taxon>Autobranchia</taxon>
        <taxon>Pteriomorphia</taxon>
        <taxon>Mytilida</taxon>
        <taxon>Mytiloidea</taxon>
        <taxon>Mytilidae</taxon>
        <taxon>Mytilinae</taxon>
        <taxon>Mytilus</taxon>
    </lineage>
</organism>
<gene>
    <name evidence="4" type="ORF">MGAL_10B027087</name>
</gene>
<evidence type="ECO:0000313" key="5">
    <source>
        <dbReference type="Proteomes" id="UP000596742"/>
    </source>
</evidence>
<dbReference type="Pfam" id="PF12796">
    <property type="entry name" value="Ank_2"/>
    <property type="match status" value="2"/>
</dbReference>
<proteinExistence type="predicted"/>
<keyword evidence="2 3" id="KW-0040">ANK repeat</keyword>
<dbReference type="EMBL" id="UYJE01000424">
    <property type="protein sequence ID" value="VDH93107.1"/>
    <property type="molecule type" value="Genomic_DNA"/>
</dbReference>
<protein>
    <submittedName>
        <fullName evidence="4">Uncharacterized protein</fullName>
    </submittedName>
</protein>